<keyword evidence="10" id="KW-0768">Sushi</keyword>
<keyword evidence="2" id="KW-0964">Secreted</keyword>
<feature type="disulfide bond" evidence="10">
    <location>
        <begin position="653"/>
        <end position="696"/>
    </location>
</feature>
<dbReference type="InterPro" id="IPR035976">
    <property type="entry name" value="Sushi/SCR/CCP_sf"/>
</dbReference>
<dbReference type="Proteomes" id="UP000261560">
    <property type="component" value="Unplaced"/>
</dbReference>
<dbReference type="Pfam" id="PF00059">
    <property type="entry name" value="Lectin_C"/>
    <property type="match status" value="1"/>
</dbReference>
<evidence type="ECO:0000313" key="19">
    <source>
        <dbReference type="Ensembl" id="ENSOMEP00000020592.1"/>
    </source>
</evidence>
<feature type="disulfide bond" evidence="10">
    <location>
        <begin position="682"/>
        <end position="709"/>
    </location>
</feature>
<dbReference type="SMART" id="SM00445">
    <property type="entry name" value="LINK"/>
    <property type="match status" value="2"/>
</dbReference>
<comment type="subcellular location">
    <subcellularLocation>
        <location evidence="1">Secreted</location>
    </subcellularLocation>
</comment>
<dbReference type="SMART" id="SM00034">
    <property type="entry name" value="CLECT"/>
    <property type="match status" value="1"/>
</dbReference>
<feature type="region of interest" description="Disordered" evidence="12">
    <location>
        <begin position="437"/>
        <end position="467"/>
    </location>
</feature>
<proteinExistence type="predicted"/>
<dbReference type="Gene3D" id="2.10.70.10">
    <property type="entry name" value="Complement Module, domain 1"/>
    <property type="match status" value="1"/>
</dbReference>
<evidence type="ECO:0000259" key="15">
    <source>
        <dbReference type="PROSITE" id="PS50041"/>
    </source>
</evidence>
<dbReference type="Gene3D" id="2.10.25.10">
    <property type="entry name" value="Laminin"/>
    <property type="match status" value="1"/>
</dbReference>
<dbReference type="SUPFAM" id="SSF56436">
    <property type="entry name" value="C-type lectin-like"/>
    <property type="match status" value="3"/>
</dbReference>
<dbReference type="FunFam" id="2.60.40.10:FF:001192">
    <property type="entry name" value="Aggrecan core protein"/>
    <property type="match status" value="1"/>
</dbReference>
<feature type="chain" id="PRO_5017294594" evidence="13">
    <location>
        <begin position="23"/>
        <end position="726"/>
    </location>
</feature>
<dbReference type="Pfam" id="PF07686">
    <property type="entry name" value="V-set"/>
    <property type="match status" value="1"/>
</dbReference>
<dbReference type="InterPro" id="IPR001304">
    <property type="entry name" value="C-type_lectin-like"/>
</dbReference>
<feature type="compositionally biased region" description="Basic and acidic residues" evidence="12">
    <location>
        <begin position="454"/>
        <end position="464"/>
    </location>
</feature>
<dbReference type="PRINTS" id="PR01265">
    <property type="entry name" value="LINKMODULE"/>
</dbReference>
<protein>
    <submittedName>
        <fullName evidence="19">Brevican</fullName>
    </submittedName>
</protein>
<dbReference type="Pfam" id="PF00193">
    <property type="entry name" value="Xlink"/>
    <property type="match status" value="2"/>
</dbReference>
<dbReference type="InterPro" id="IPR018378">
    <property type="entry name" value="C-type_lectin_CS"/>
</dbReference>
<dbReference type="GO" id="GO:0002052">
    <property type="term" value="P:positive regulation of neuroblast proliferation"/>
    <property type="evidence" value="ECO:0007669"/>
    <property type="project" value="TreeGrafter"/>
</dbReference>
<dbReference type="GO" id="GO:0010001">
    <property type="term" value="P:glial cell differentiation"/>
    <property type="evidence" value="ECO:0007669"/>
    <property type="project" value="TreeGrafter"/>
</dbReference>
<dbReference type="FunFam" id="2.10.70.10:FF:000003">
    <property type="entry name" value="Versican core protein"/>
    <property type="match status" value="1"/>
</dbReference>
<evidence type="ECO:0000259" key="17">
    <source>
        <dbReference type="PROSITE" id="PS50923"/>
    </source>
</evidence>
<reference evidence="19" key="1">
    <citation type="submission" date="2025-08" db="UniProtKB">
        <authorList>
            <consortium name="Ensembl"/>
        </authorList>
    </citation>
    <scope>IDENTIFICATION</scope>
</reference>
<dbReference type="InterPro" id="IPR000742">
    <property type="entry name" value="EGF"/>
</dbReference>
<dbReference type="InterPro" id="IPR036179">
    <property type="entry name" value="Ig-like_dom_sf"/>
</dbReference>
<dbReference type="PROSITE" id="PS00022">
    <property type="entry name" value="EGF_1"/>
    <property type="match status" value="1"/>
</dbReference>
<evidence type="ECO:0000256" key="13">
    <source>
        <dbReference type="SAM" id="SignalP"/>
    </source>
</evidence>
<dbReference type="InterPro" id="IPR016187">
    <property type="entry name" value="CTDL_fold"/>
</dbReference>
<feature type="disulfide bond" evidence="11">
    <location>
        <begin position="194"/>
        <end position="215"/>
    </location>
</feature>
<dbReference type="InterPro" id="IPR016186">
    <property type="entry name" value="C-type_lectin-like/link_sf"/>
</dbReference>
<dbReference type="InterPro" id="IPR013106">
    <property type="entry name" value="Ig_V-set"/>
</dbReference>
<dbReference type="FunFam" id="3.10.100.10:FF:000003">
    <property type="entry name" value="Versican core protein"/>
    <property type="match status" value="1"/>
</dbReference>
<keyword evidence="4" id="KW-0677">Repeat</keyword>
<keyword evidence="8" id="KW-0393">Immunoglobulin domain</keyword>
<dbReference type="PROSITE" id="PS50963">
    <property type="entry name" value="LINK_2"/>
    <property type="match status" value="2"/>
</dbReference>
<evidence type="ECO:0000256" key="7">
    <source>
        <dbReference type="ARBA" id="ARBA00023180"/>
    </source>
</evidence>
<keyword evidence="5" id="KW-0654">Proteoglycan</keyword>
<dbReference type="PROSITE" id="PS50041">
    <property type="entry name" value="C_TYPE_LECTIN_2"/>
    <property type="match status" value="1"/>
</dbReference>
<evidence type="ECO:0000256" key="8">
    <source>
        <dbReference type="ARBA" id="ARBA00023319"/>
    </source>
</evidence>
<dbReference type="InterPro" id="IPR013783">
    <property type="entry name" value="Ig-like_fold"/>
</dbReference>
<dbReference type="FunFam" id="3.10.100.10:FF:000002">
    <property type="entry name" value="Hyaluronan proteoglycan link protein 1"/>
    <property type="match status" value="1"/>
</dbReference>
<feature type="compositionally biased region" description="Polar residues" evidence="12">
    <location>
        <begin position="444"/>
        <end position="453"/>
    </location>
</feature>
<dbReference type="CDD" id="cd03517">
    <property type="entry name" value="Link_domain_CSPGs_modules_1_3"/>
    <property type="match status" value="1"/>
</dbReference>
<dbReference type="GO" id="GO:0007417">
    <property type="term" value="P:central nervous system development"/>
    <property type="evidence" value="ECO:0007669"/>
    <property type="project" value="TreeGrafter"/>
</dbReference>
<dbReference type="SUPFAM" id="SSF57196">
    <property type="entry name" value="EGF/Laminin"/>
    <property type="match status" value="1"/>
</dbReference>
<keyword evidence="9" id="KW-0245">EGF-like domain</keyword>
<dbReference type="PROSITE" id="PS00615">
    <property type="entry name" value="C_TYPE_LECTIN_1"/>
    <property type="match status" value="1"/>
</dbReference>
<dbReference type="InterPro" id="IPR050691">
    <property type="entry name" value="Hyaluronan_bind_Proteoglycan"/>
</dbReference>
<feature type="domain" description="EGF-like" evidence="14">
    <location>
        <begin position="488"/>
        <end position="523"/>
    </location>
</feature>
<keyword evidence="7" id="KW-0325">Glycoprotein</keyword>
<sequence>SISLKVMLLAIQLLAMAVFSLAMLPGNSPPVLAVLGGALTLPCLVSLAHPPPSPPSNGRYAVLSVPRIKWSVLSDSQETEILVARGDRVKVSEAYKDRATLLNYAHSPADLTLRLESLRQNDTGFYRCEVQQGLEDAHDMAQIVVKGVVFHYRDASSRYAFTFERAKEACREIGADIATPEQLLAAYHSGYEQCDAGWLSDLSVRYPIQRPREGCFGDMDGMPGVRNYGVVESDELYDVYCYVENIKGEVFPGPAPQRFTFWEAKAYCVSHGAELATTSQLYAAWNDGLDHCSPGWLADGSVRYPIVTPRERCGGGEPGVKTIYRYSNQTGFPEHLSQHDVYCFRSMKGSLQIKMCLTSSKDSLETGAENAVPLGTEAAEENQDIPVGSSEKIEEQGPEESSGESPHINPELIVTSTTLSEDATDASLTLEIKIPPLSHPGWERNSSTFTAQESRSDPDHTAERVDEDGHEQNITALNTKVCFYCFVFADSCTENPCQNGGTCVETRPIRCLCLPGYGGDFCQKGCEPGWEKFQSFCYRHFSKRQSWEAAEQHCRMCGGHLLSVMTPEEQDYINDKFREYQWIGLNDRTIEGDFRWSDGNSLLYENWYKGQPDSYFLSGEDCAVMVWHDGGRWSDVPCNYHLSYTCKKGVSFCGEPPHVHHAQTFGKKRQRYEISSKLRYYCEEGFEQKLNPVITCLPGGQWEEPLITCIPSELITCWVFSSLVNI</sequence>
<evidence type="ECO:0000256" key="1">
    <source>
        <dbReference type="ARBA" id="ARBA00004613"/>
    </source>
</evidence>
<keyword evidence="20" id="KW-1185">Reference proteome</keyword>
<feature type="disulfide bond" evidence="11">
    <location>
        <begin position="292"/>
        <end position="313"/>
    </location>
</feature>
<dbReference type="SUPFAM" id="SSF57535">
    <property type="entry name" value="Complement control module/SCR domain"/>
    <property type="match status" value="1"/>
</dbReference>
<feature type="domain" description="Link" evidence="18">
    <location>
        <begin position="148"/>
        <end position="243"/>
    </location>
</feature>
<feature type="domain" description="C-type lectin" evidence="15">
    <location>
        <begin position="533"/>
        <end position="647"/>
    </location>
</feature>
<dbReference type="GO" id="GO:0001501">
    <property type="term" value="P:skeletal system development"/>
    <property type="evidence" value="ECO:0007669"/>
    <property type="project" value="TreeGrafter"/>
</dbReference>
<dbReference type="CDD" id="cd03520">
    <property type="entry name" value="Link_domain_CSPGs_modules_2_4"/>
    <property type="match status" value="1"/>
</dbReference>
<name>A0A3B3CRT9_ORYME</name>
<dbReference type="GO" id="GO:0045202">
    <property type="term" value="C:synapse"/>
    <property type="evidence" value="ECO:0007669"/>
    <property type="project" value="TreeGrafter"/>
</dbReference>
<feature type="domain" description="Sushi" evidence="17">
    <location>
        <begin position="651"/>
        <end position="711"/>
    </location>
</feature>
<dbReference type="GO" id="GO:0007155">
    <property type="term" value="P:cell adhesion"/>
    <property type="evidence" value="ECO:0007669"/>
    <property type="project" value="InterPro"/>
</dbReference>
<dbReference type="PROSITE" id="PS50026">
    <property type="entry name" value="EGF_3"/>
    <property type="match status" value="1"/>
</dbReference>
<dbReference type="SMART" id="SM00181">
    <property type="entry name" value="EGF"/>
    <property type="match status" value="1"/>
</dbReference>
<dbReference type="FunFam" id="3.10.100.10:FF:000011">
    <property type="entry name" value="Aggrecan core protein"/>
    <property type="match status" value="1"/>
</dbReference>
<dbReference type="Pfam" id="PF00084">
    <property type="entry name" value="Sushi"/>
    <property type="match status" value="1"/>
</dbReference>
<dbReference type="SMART" id="SM00409">
    <property type="entry name" value="IG"/>
    <property type="match status" value="1"/>
</dbReference>
<organism evidence="19 20">
    <name type="scientific">Oryzias melastigma</name>
    <name type="common">Marine medaka</name>
    <dbReference type="NCBI Taxonomy" id="30732"/>
    <lineage>
        <taxon>Eukaryota</taxon>
        <taxon>Metazoa</taxon>
        <taxon>Chordata</taxon>
        <taxon>Craniata</taxon>
        <taxon>Vertebrata</taxon>
        <taxon>Euteleostomi</taxon>
        <taxon>Actinopterygii</taxon>
        <taxon>Neopterygii</taxon>
        <taxon>Teleostei</taxon>
        <taxon>Neoteleostei</taxon>
        <taxon>Acanthomorphata</taxon>
        <taxon>Ovalentaria</taxon>
        <taxon>Atherinomorphae</taxon>
        <taxon>Beloniformes</taxon>
        <taxon>Adrianichthyidae</taxon>
        <taxon>Oryziinae</taxon>
        <taxon>Oryzias</taxon>
    </lineage>
</organism>
<dbReference type="Pfam" id="PF00008">
    <property type="entry name" value="EGF"/>
    <property type="match status" value="1"/>
</dbReference>
<dbReference type="PROSITE" id="PS50835">
    <property type="entry name" value="IG_LIKE"/>
    <property type="match status" value="1"/>
</dbReference>
<evidence type="ECO:0000259" key="18">
    <source>
        <dbReference type="PROSITE" id="PS50963"/>
    </source>
</evidence>
<dbReference type="SMART" id="SM00406">
    <property type="entry name" value="IGv"/>
    <property type="match status" value="1"/>
</dbReference>
<dbReference type="Gene3D" id="3.10.100.10">
    <property type="entry name" value="Mannose-Binding Protein A, subunit A"/>
    <property type="match status" value="3"/>
</dbReference>
<dbReference type="PANTHER" id="PTHR22804">
    <property type="entry name" value="AGGRECAN/VERSICAN PROTEOGLYCAN"/>
    <property type="match status" value="1"/>
</dbReference>
<keyword evidence="3 13" id="KW-0732">Signal</keyword>
<evidence type="ECO:0000259" key="16">
    <source>
        <dbReference type="PROSITE" id="PS50835"/>
    </source>
</evidence>
<dbReference type="STRING" id="30732.ENSOMEP00000020592"/>
<dbReference type="PROSITE" id="PS01241">
    <property type="entry name" value="LINK_1"/>
    <property type="match status" value="1"/>
</dbReference>
<feature type="region of interest" description="Disordered" evidence="12">
    <location>
        <begin position="372"/>
        <end position="409"/>
    </location>
</feature>
<dbReference type="SUPFAM" id="SSF48726">
    <property type="entry name" value="Immunoglobulin"/>
    <property type="match status" value="1"/>
</dbReference>
<dbReference type="Gene3D" id="2.60.40.10">
    <property type="entry name" value="Immunoglobulins"/>
    <property type="match status" value="1"/>
</dbReference>
<evidence type="ECO:0000256" key="3">
    <source>
        <dbReference type="ARBA" id="ARBA00022729"/>
    </source>
</evidence>
<dbReference type="InterPro" id="IPR007110">
    <property type="entry name" value="Ig-like_dom"/>
</dbReference>
<dbReference type="AlphaFoldDB" id="A0A3B3CRT9"/>
<reference evidence="19" key="2">
    <citation type="submission" date="2025-09" db="UniProtKB">
        <authorList>
            <consortium name="Ensembl"/>
        </authorList>
    </citation>
    <scope>IDENTIFICATION</scope>
</reference>
<evidence type="ECO:0000313" key="20">
    <source>
        <dbReference type="Proteomes" id="UP000261560"/>
    </source>
</evidence>
<dbReference type="InterPro" id="IPR000538">
    <property type="entry name" value="Link_dom"/>
</dbReference>
<evidence type="ECO:0000259" key="14">
    <source>
        <dbReference type="PROSITE" id="PS50026"/>
    </source>
</evidence>
<evidence type="ECO:0000256" key="4">
    <source>
        <dbReference type="ARBA" id="ARBA00022737"/>
    </source>
</evidence>
<dbReference type="Ensembl" id="ENSOMET00000030085.1">
    <property type="protein sequence ID" value="ENSOMEP00000020592.1"/>
    <property type="gene ID" value="ENSOMEG00000022551.1"/>
</dbReference>
<dbReference type="PANTHER" id="PTHR22804:SF41">
    <property type="entry name" value="BREVICAN CORE PROTEIN"/>
    <property type="match status" value="1"/>
</dbReference>
<dbReference type="GO" id="GO:0005615">
    <property type="term" value="C:extracellular space"/>
    <property type="evidence" value="ECO:0007669"/>
    <property type="project" value="TreeGrafter"/>
</dbReference>
<dbReference type="CDD" id="cd00054">
    <property type="entry name" value="EGF_CA"/>
    <property type="match status" value="1"/>
</dbReference>
<dbReference type="CDD" id="cd00033">
    <property type="entry name" value="CCP"/>
    <property type="match status" value="1"/>
</dbReference>
<feature type="disulfide bond" evidence="9">
    <location>
        <begin position="513"/>
        <end position="522"/>
    </location>
</feature>
<feature type="signal peptide" evidence="13">
    <location>
        <begin position="1"/>
        <end position="22"/>
    </location>
</feature>
<dbReference type="SMART" id="SM00032">
    <property type="entry name" value="CCP"/>
    <property type="match status" value="1"/>
</dbReference>
<evidence type="ECO:0000256" key="5">
    <source>
        <dbReference type="ARBA" id="ARBA00022974"/>
    </source>
</evidence>
<evidence type="ECO:0000256" key="6">
    <source>
        <dbReference type="ARBA" id="ARBA00023157"/>
    </source>
</evidence>
<dbReference type="InterPro" id="IPR003599">
    <property type="entry name" value="Ig_sub"/>
</dbReference>
<dbReference type="GO" id="GO:0005540">
    <property type="term" value="F:hyaluronic acid binding"/>
    <property type="evidence" value="ECO:0007669"/>
    <property type="project" value="InterPro"/>
</dbReference>
<evidence type="ECO:0000256" key="10">
    <source>
        <dbReference type="PROSITE-ProRule" id="PRU00302"/>
    </source>
</evidence>
<evidence type="ECO:0000256" key="2">
    <source>
        <dbReference type="ARBA" id="ARBA00022525"/>
    </source>
</evidence>
<dbReference type="PaxDb" id="30732-ENSOMEP00000020592"/>
<keyword evidence="6 9" id="KW-1015">Disulfide bond</keyword>
<dbReference type="GO" id="GO:0072534">
    <property type="term" value="C:perineuronal net"/>
    <property type="evidence" value="ECO:0007669"/>
    <property type="project" value="TreeGrafter"/>
</dbReference>
<dbReference type="PROSITE" id="PS50923">
    <property type="entry name" value="SUSHI"/>
    <property type="match status" value="1"/>
</dbReference>
<evidence type="ECO:0000256" key="11">
    <source>
        <dbReference type="PROSITE-ProRule" id="PRU00323"/>
    </source>
</evidence>
<feature type="domain" description="Link" evidence="18">
    <location>
        <begin position="248"/>
        <end position="345"/>
    </location>
</feature>
<feature type="domain" description="Ig-like" evidence="16">
    <location>
        <begin position="25"/>
        <end position="144"/>
    </location>
</feature>
<accession>A0A3B3CRT9</accession>
<dbReference type="GeneTree" id="ENSGT00940000157343"/>
<comment type="caution">
    <text evidence="9">Lacks conserved residue(s) required for the propagation of feature annotation.</text>
</comment>
<evidence type="ECO:0000256" key="12">
    <source>
        <dbReference type="SAM" id="MobiDB-lite"/>
    </source>
</evidence>
<evidence type="ECO:0000256" key="9">
    <source>
        <dbReference type="PROSITE-ProRule" id="PRU00076"/>
    </source>
</evidence>
<dbReference type="InterPro" id="IPR000436">
    <property type="entry name" value="Sushi_SCR_CCP_dom"/>
</dbReference>